<dbReference type="AlphaFoldDB" id="A0A4Q7NMC8"/>
<comment type="subcellular location">
    <subcellularLocation>
        <location evidence="1">Periplasm</location>
    </subcellularLocation>
</comment>
<dbReference type="SUPFAM" id="SSF53850">
    <property type="entry name" value="Periplasmic binding protein-like II"/>
    <property type="match status" value="1"/>
</dbReference>
<keyword evidence="6" id="KW-1185">Reference proteome</keyword>
<dbReference type="EMBL" id="SGXC01000001">
    <property type="protein sequence ID" value="RZS86263.1"/>
    <property type="molecule type" value="Genomic_DNA"/>
</dbReference>
<feature type="domain" description="SsuA/THI5-like" evidence="4">
    <location>
        <begin position="16"/>
        <end position="242"/>
    </location>
</feature>
<comment type="caution">
    <text evidence="5">The sequence shown here is derived from an EMBL/GenBank/DDBJ whole genome shotgun (WGS) entry which is preliminary data.</text>
</comment>
<dbReference type="Pfam" id="PF09084">
    <property type="entry name" value="NMT1"/>
    <property type="match status" value="1"/>
</dbReference>
<comment type="similarity">
    <text evidence="2">Belongs to the bacterial solute-binding protein SsuA/TauA family.</text>
</comment>
<accession>A0A4Q7NMC8</accession>
<sequence>MKLRIDAHPDPMMGLVPLFTAIDAGLFAKRGIEPVFVQRSAVQAIEDMRADRMDLTFSGPTLTIMARERFGLPSRFVSAAALRGTYAGRSADFMNLIARHDVVIERPSDFEGKRLGAFALDGGITHSAPLHLFNQHGVDVSRVQWVPMPFHKMPDALAAGEIDVAICVEPLVTLMLRRGLGRAVDEVLGEGSLAMASTGNPSLVSNWWTTQAACARNPELFAATADALAEAVGVVYADPSAALDAMARHTSQDSALLREIGFKTTLFHPFGMDDPEVKAMYRGWVTVLRGAGLLDHDIDVEQFF</sequence>
<evidence type="ECO:0000259" key="4">
    <source>
        <dbReference type="Pfam" id="PF09084"/>
    </source>
</evidence>
<reference evidence="5 6" key="1">
    <citation type="submission" date="2019-02" db="EMBL/GenBank/DDBJ databases">
        <title>Genomic Encyclopedia of Type Strains, Phase IV (KMG-IV): sequencing the most valuable type-strain genomes for metagenomic binning, comparative biology and taxonomic classification.</title>
        <authorList>
            <person name="Goeker M."/>
        </authorList>
    </citation>
    <scope>NUCLEOTIDE SEQUENCE [LARGE SCALE GENOMIC DNA]</scope>
    <source>
        <strain evidence="5 6">K24</strain>
    </source>
</reference>
<keyword evidence="3" id="KW-0732">Signal</keyword>
<evidence type="ECO:0000256" key="3">
    <source>
        <dbReference type="ARBA" id="ARBA00022729"/>
    </source>
</evidence>
<gene>
    <name evidence="5" type="ORF">EV675_2303</name>
</gene>
<dbReference type="PANTHER" id="PTHR30024">
    <property type="entry name" value="ALIPHATIC SULFONATES-BINDING PROTEIN-RELATED"/>
    <property type="match status" value="1"/>
</dbReference>
<evidence type="ECO:0000313" key="5">
    <source>
        <dbReference type="EMBL" id="RZS86263.1"/>
    </source>
</evidence>
<evidence type="ECO:0000256" key="2">
    <source>
        <dbReference type="ARBA" id="ARBA00010742"/>
    </source>
</evidence>
<dbReference type="InterPro" id="IPR015168">
    <property type="entry name" value="SsuA/THI5"/>
</dbReference>
<name>A0A4Q7NMC8_9BURK</name>
<dbReference type="RefSeq" id="WP_130357372.1">
    <property type="nucleotide sequence ID" value="NZ_SGXC01000001.1"/>
</dbReference>
<evidence type="ECO:0000313" key="6">
    <source>
        <dbReference type="Proteomes" id="UP000292445"/>
    </source>
</evidence>
<protein>
    <submittedName>
        <fullName evidence="5">ABC-type nitrate/sulfonate/bicarbonate transport system substrate-binding protein</fullName>
    </submittedName>
</protein>
<evidence type="ECO:0000256" key="1">
    <source>
        <dbReference type="ARBA" id="ARBA00004418"/>
    </source>
</evidence>
<dbReference type="GO" id="GO:0042597">
    <property type="term" value="C:periplasmic space"/>
    <property type="evidence" value="ECO:0007669"/>
    <property type="project" value="UniProtKB-SubCell"/>
</dbReference>
<dbReference type="Proteomes" id="UP000292445">
    <property type="component" value="Unassembled WGS sequence"/>
</dbReference>
<organism evidence="5 6">
    <name type="scientific">Pigmentiphaga kullae</name>
    <dbReference type="NCBI Taxonomy" id="151784"/>
    <lineage>
        <taxon>Bacteria</taxon>
        <taxon>Pseudomonadati</taxon>
        <taxon>Pseudomonadota</taxon>
        <taxon>Betaproteobacteria</taxon>
        <taxon>Burkholderiales</taxon>
        <taxon>Alcaligenaceae</taxon>
        <taxon>Pigmentiphaga</taxon>
    </lineage>
</organism>
<dbReference type="PANTHER" id="PTHR30024:SF47">
    <property type="entry name" value="TAURINE-BINDING PERIPLASMIC PROTEIN"/>
    <property type="match status" value="1"/>
</dbReference>
<dbReference type="Gene3D" id="3.40.190.10">
    <property type="entry name" value="Periplasmic binding protein-like II"/>
    <property type="match status" value="2"/>
</dbReference>
<proteinExistence type="inferred from homology"/>
<dbReference type="OrthoDB" id="286202at2"/>